<protein>
    <submittedName>
        <fullName evidence="1">Antitoxin of ParD toxin-antitoxin type II system and RHH</fullName>
    </submittedName>
</protein>
<dbReference type="Proteomes" id="UP000199150">
    <property type="component" value="Unassembled WGS sequence"/>
</dbReference>
<gene>
    <name evidence="1" type="ORF">SAMN02927928_1965</name>
</gene>
<proteinExistence type="predicted"/>
<dbReference type="Pfam" id="PF03693">
    <property type="entry name" value="ParD_antitoxin"/>
    <property type="match status" value="1"/>
</dbReference>
<sequence length="57" mass="6430">MTEDFPEDNQMDAVQLAKLEALRAALIEGEESGPSTEFDVEAFLAEMHEKHLQKLPE</sequence>
<evidence type="ECO:0000313" key="2">
    <source>
        <dbReference type="Proteomes" id="UP000199150"/>
    </source>
</evidence>
<reference evidence="2" key="1">
    <citation type="submission" date="2016-10" db="EMBL/GenBank/DDBJ databases">
        <authorList>
            <person name="Varghese N."/>
            <person name="Submissions S."/>
        </authorList>
    </citation>
    <scope>NUCLEOTIDE SEQUENCE [LARGE SCALE GENOMIC DNA]</scope>
    <source>
        <strain evidence="2">CGMCC 1.3431</strain>
    </source>
</reference>
<accession>A0A1G4RIF6</accession>
<dbReference type="InterPro" id="IPR022789">
    <property type="entry name" value="ParD"/>
</dbReference>
<evidence type="ECO:0000313" key="1">
    <source>
        <dbReference type="EMBL" id="SCW56634.1"/>
    </source>
</evidence>
<keyword evidence="2" id="KW-1185">Reference proteome</keyword>
<dbReference type="EMBL" id="FMTS01000002">
    <property type="protein sequence ID" value="SCW56634.1"/>
    <property type="molecule type" value="Genomic_DNA"/>
</dbReference>
<dbReference type="Gene3D" id="6.10.10.120">
    <property type="entry name" value="Antitoxin ParD1-like"/>
    <property type="match status" value="1"/>
</dbReference>
<dbReference type="STRING" id="260084.SAMN02927928_1965"/>
<name>A0A1G4RIF6_9CAUL</name>
<organism evidence="1 2">
    <name type="scientific">Asticcacaulis taihuensis</name>
    <dbReference type="NCBI Taxonomy" id="260084"/>
    <lineage>
        <taxon>Bacteria</taxon>
        <taxon>Pseudomonadati</taxon>
        <taxon>Pseudomonadota</taxon>
        <taxon>Alphaproteobacteria</taxon>
        <taxon>Caulobacterales</taxon>
        <taxon>Caulobacteraceae</taxon>
        <taxon>Asticcacaulis</taxon>
    </lineage>
</organism>
<dbReference type="InterPro" id="IPR038296">
    <property type="entry name" value="ParD_sf"/>
</dbReference>
<dbReference type="AlphaFoldDB" id="A0A1G4RIF6"/>